<dbReference type="NCBIfam" id="TIGR02771">
    <property type="entry name" value="TraF_Ti"/>
    <property type="match status" value="1"/>
</dbReference>
<dbReference type="EC" id="3.4.21.89" evidence="7"/>
<evidence type="ECO:0000256" key="3">
    <source>
        <dbReference type="ARBA" id="ARBA00019232"/>
    </source>
</evidence>
<protein>
    <recommendedName>
        <fullName evidence="3 7">Signal peptidase I</fullName>
        <ecNumber evidence="7">3.4.21.89</ecNumber>
    </recommendedName>
</protein>
<dbReference type="NCBIfam" id="TIGR02227">
    <property type="entry name" value="sigpep_I_bact"/>
    <property type="match status" value="1"/>
</dbReference>
<keyword evidence="7" id="KW-0645">Protease</keyword>
<comment type="similarity">
    <text evidence="7">Belongs to the peptidase S26 family.</text>
</comment>
<dbReference type="SUPFAM" id="SSF51306">
    <property type="entry name" value="LexA/Signal peptidase"/>
    <property type="match status" value="1"/>
</dbReference>
<gene>
    <name evidence="9" type="primary">traF</name>
    <name evidence="9" type="ORF">RXV79_27215</name>
</gene>
<evidence type="ECO:0000256" key="2">
    <source>
        <dbReference type="ARBA" id="ARBA00005849"/>
    </source>
</evidence>
<dbReference type="Gene3D" id="2.10.109.10">
    <property type="entry name" value="Umud Fragment, subunit A"/>
    <property type="match status" value="1"/>
</dbReference>
<keyword evidence="7" id="KW-0378">Hydrolase</keyword>
<dbReference type="InterPro" id="IPR014139">
    <property type="entry name" value="Peptidase_S26C_TraF"/>
</dbReference>
<geneLocation type="plasmid" evidence="9 10">
    <name>unnamed1</name>
</geneLocation>
<keyword evidence="10" id="KW-1185">Reference proteome</keyword>
<comment type="similarity">
    <text evidence="2">Belongs to the peptidase S26C family.</text>
</comment>
<dbReference type="RefSeq" id="WP_316704276.1">
    <property type="nucleotide sequence ID" value="NZ_CP136337.1"/>
</dbReference>
<organism evidence="9 10">
    <name type="scientific">Piscinibacter gummiphilus</name>
    <dbReference type="NCBI Taxonomy" id="946333"/>
    <lineage>
        <taxon>Bacteria</taxon>
        <taxon>Pseudomonadati</taxon>
        <taxon>Pseudomonadota</taxon>
        <taxon>Betaproteobacteria</taxon>
        <taxon>Burkholderiales</taxon>
        <taxon>Sphaerotilaceae</taxon>
        <taxon>Piscinibacter</taxon>
    </lineage>
</organism>
<evidence type="ECO:0000256" key="5">
    <source>
        <dbReference type="ARBA" id="ARBA00022764"/>
    </source>
</evidence>
<keyword evidence="5" id="KW-0574">Periplasm</keyword>
<keyword evidence="7" id="KW-1133">Transmembrane helix</keyword>
<dbReference type="InterPro" id="IPR000223">
    <property type="entry name" value="Pept_S26A_signal_pept_1"/>
</dbReference>
<evidence type="ECO:0000256" key="6">
    <source>
        <dbReference type="ARBA" id="ARBA00022971"/>
    </source>
</evidence>
<keyword evidence="7" id="KW-0472">Membrane</keyword>
<name>A0ABZ0D1T0_9BURK</name>
<keyword evidence="4" id="KW-0732">Signal</keyword>
<comment type="subcellular location">
    <subcellularLocation>
        <location evidence="7">Membrane</location>
        <topology evidence="7">Single-pass type II membrane protein</topology>
    </subcellularLocation>
    <subcellularLocation>
        <location evidence="1">Periplasm</location>
    </subcellularLocation>
</comment>
<dbReference type="InterPro" id="IPR019533">
    <property type="entry name" value="Peptidase_S26"/>
</dbReference>
<comment type="catalytic activity">
    <reaction evidence="7">
        <text>Cleavage of hydrophobic, N-terminal signal or leader sequences from secreted and periplasmic proteins.</text>
        <dbReference type="EC" id="3.4.21.89"/>
    </reaction>
</comment>
<dbReference type="Pfam" id="PF10502">
    <property type="entry name" value="Peptidase_S26"/>
    <property type="match status" value="1"/>
</dbReference>
<reference evidence="9 10" key="1">
    <citation type="submission" date="2023-10" db="EMBL/GenBank/DDBJ databases">
        <title>Bacteria for the degradation of biodegradable plastic PBAT(Polybutylene adipate terephthalate).</title>
        <authorList>
            <person name="Weon H.-Y."/>
            <person name="Yeon J."/>
        </authorList>
    </citation>
    <scope>NUCLEOTIDE SEQUENCE [LARGE SCALE GENOMIC DNA]</scope>
    <source>
        <strain evidence="9 10">SBD 7-3</strain>
        <plasmid evidence="9 10">unnamed1</plasmid>
    </source>
</reference>
<evidence type="ECO:0000256" key="4">
    <source>
        <dbReference type="ARBA" id="ARBA00022729"/>
    </source>
</evidence>
<dbReference type="EMBL" id="CP136337">
    <property type="protein sequence ID" value="WOB11132.1"/>
    <property type="molecule type" value="Genomic_DNA"/>
</dbReference>
<feature type="domain" description="Peptidase S26" evidence="8">
    <location>
        <begin position="68"/>
        <end position="188"/>
    </location>
</feature>
<evidence type="ECO:0000256" key="1">
    <source>
        <dbReference type="ARBA" id="ARBA00004418"/>
    </source>
</evidence>
<dbReference type="Proteomes" id="UP001303946">
    <property type="component" value="Plasmid unnamed1"/>
</dbReference>
<feature type="transmembrane region" description="Helical" evidence="7">
    <location>
        <begin position="29"/>
        <end position="47"/>
    </location>
</feature>
<keyword evidence="7" id="KW-0812">Transmembrane</keyword>
<proteinExistence type="inferred from homology"/>
<evidence type="ECO:0000259" key="8">
    <source>
        <dbReference type="Pfam" id="PF10502"/>
    </source>
</evidence>
<dbReference type="InterPro" id="IPR036286">
    <property type="entry name" value="LexA/Signal_pep-like_sf"/>
</dbReference>
<sequence length="191" mass="21423">MNHSVLHQKRRFSLTSGARLLLSDARRRWYLFVLLAVIWMLAGWRLLVGHAPLLPILFNWTDSLPYSVAYVDYTSKSLSRGDFIVYAFSGEAAQRDYPGLLHQPFFKRIVGVPGDQVTTKDRDVFVNGTFVGRAKTHTKDKKLQLQPIGSVLIPPGHFYVQGTSPDSFDSRYANSGLVSASDVAAKVHPLF</sequence>
<evidence type="ECO:0000313" key="9">
    <source>
        <dbReference type="EMBL" id="WOB11132.1"/>
    </source>
</evidence>
<accession>A0ABZ0D1T0</accession>
<keyword evidence="9" id="KW-0614">Plasmid</keyword>
<keyword evidence="6" id="KW-0184">Conjugation</keyword>
<evidence type="ECO:0000256" key="7">
    <source>
        <dbReference type="RuleBase" id="RU362042"/>
    </source>
</evidence>
<evidence type="ECO:0000313" key="10">
    <source>
        <dbReference type="Proteomes" id="UP001303946"/>
    </source>
</evidence>